<organism evidence="2 3">
    <name type="scientific">Portunus trituberculatus</name>
    <name type="common">Swimming crab</name>
    <name type="synonym">Neptunus trituberculatus</name>
    <dbReference type="NCBI Taxonomy" id="210409"/>
    <lineage>
        <taxon>Eukaryota</taxon>
        <taxon>Metazoa</taxon>
        <taxon>Ecdysozoa</taxon>
        <taxon>Arthropoda</taxon>
        <taxon>Crustacea</taxon>
        <taxon>Multicrustacea</taxon>
        <taxon>Malacostraca</taxon>
        <taxon>Eumalacostraca</taxon>
        <taxon>Eucarida</taxon>
        <taxon>Decapoda</taxon>
        <taxon>Pleocyemata</taxon>
        <taxon>Brachyura</taxon>
        <taxon>Eubrachyura</taxon>
        <taxon>Portunoidea</taxon>
        <taxon>Portunidae</taxon>
        <taxon>Portuninae</taxon>
        <taxon>Portunus</taxon>
    </lineage>
</organism>
<sequence length="99" mass="11313">MDTEEGRSRNHREGHEDTKRGYREYNNLGSDDETSPPLESQMKSREKRQVGSNARGREGNEYSDSGSSDSDDADETTPLLWGSRKTGDRNGKKIYRDDR</sequence>
<accession>A0A5B7JAU5</accession>
<dbReference type="AlphaFoldDB" id="A0A5B7JAU5"/>
<protein>
    <submittedName>
        <fullName evidence="2">Uncharacterized protein</fullName>
    </submittedName>
</protein>
<dbReference type="Proteomes" id="UP000324222">
    <property type="component" value="Unassembled WGS sequence"/>
</dbReference>
<dbReference type="EMBL" id="VSRR010083045">
    <property type="protein sequence ID" value="MPC90048.1"/>
    <property type="molecule type" value="Genomic_DNA"/>
</dbReference>
<feature type="compositionally biased region" description="Basic and acidic residues" evidence="1">
    <location>
        <begin position="1"/>
        <end position="23"/>
    </location>
</feature>
<gene>
    <name evidence="2" type="ORF">E2C01_085015</name>
</gene>
<comment type="caution">
    <text evidence="2">The sequence shown here is derived from an EMBL/GenBank/DDBJ whole genome shotgun (WGS) entry which is preliminary data.</text>
</comment>
<evidence type="ECO:0000313" key="3">
    <source>
        <dbReference type="Proteomes" id="UP000324222"/>
    </source>
</evidence>
<keyword evidence="3" id="KW-1185">Reference proteome</keyword>
<feature type="region of interest" description="Disordered" evidence="1">
    <location>
        <begin position="1"/>
        <end position="99"/>
    </location>
</feature>
<evidence type="ECO:0000256" key="1">
    <source>
        <dbReference type="SAM" id="MobiDB-lite"/>
    </source>
</evidence>
<evidence type="ECO:0000313" key="2">
    <source>
        <dbReference type="EMBL" id="MPC90048.1"/>
    </source>
</evidence>
<reference evidence="2 3" key="1">
    <citation type="submission" date="2019-05" db="EMBL/GenBank/DDBJ databases">
        <title>Another draft genome of Portunus trituberculatus and its Hox gene families provides insights of decapod evolution.</title>
        <authorList>
            <person name="Jeong J.-H."/>
            <person name="Song I."/>
            <person name="Kim S."/>
            <person name="Choi T."/>
            <person name="Kim D."/>
            <person name="Ryu S."/>
            <person name="Kim W."/>
        </authorList>
    </citation>
    <scope>NUCLEOTIDE SEQUENCE [LARGE SCALE GENOMIC DNA]</scope>
    <source>
        <tissue evidence="2">Muscle</tissue>
    </source>
</reference>
<name>A0A5B7JAU5_PORTR</name>
<feature type="compositionally biased region" description="Basic and acidic residues" evidence="1">
    <location>
        <begin position="85"/>
        <end position="99"/>
    </location>
</feature>
<proteinExistence type="predicted"/>
<feature type="compositionally biased region" description="Basic and acidic residues" evidence="1">
    <location>
        <begin position="42"/>
        <end position="60"/>
    </location>
</feature>